<accession>A0A9W9AXZ9</accession>
<dbReference type="AlphaFoldDB" id="A0A9W9AXZ9"/>
<evidence type="ECO:0000313" key="2">
    <source>
        <dbReference type="Proteomes" id="UP001150238"/>
    </source>
</evidence>
<reference evidence="1" key="2">
    <citation type="journal article" date="2023" name="Proc. Natl. Acad. Sci. U.S.A.">
        <title>A global phylogenomic analysis of the shiitake genus Lentinula.</title>
        <authorList>
            <person name="Sierra-Patev S."/>
            <person name="Min B."/>
            <person name="Naranjo-Ortiz M."/>
            <person name="Looney B."/>
            <person name="Konkel Z."/>
            <person name="Slot J.C."/>
            <person name="Sakamoto Y."/>
            <person name="Steenwyk J.L."/>
            <person name="Rokas A."/>
            <person name="Carro J."/>
            <person name="Camarero S."/>
            <person name="Ferreira P."/>
            <person name="Molpeceres G."/>
            <person name="Ruiz-Duenas F.J."/>
            <person name="Serrano A."/>
            <person name="Henrissat B."/>
            <person name="Drula E."/>
            <person name="Hughes K.W."/>
            <person name="Mata J.L."/>
            <person name="Ishikawa N.K."/>
            <person name="Vargas-Isla R."/>
            <person name="Ushijima S."/>
            <person name="Smith C.A."/>
            <person name="Donoghue J."/>
            <person name="Ahrendt S."/>
            <person name="Andreopoulos W."/>
            <person name="He G."/>
            <person name="LaButti K."/>
            <person name="Lipzen A."/>
            <person name="Ng V."/>
            <person name="Riley R."/>
            <person name="Sandor L."/>
            <person name="Barry K."/>
            <person name="Martinez A.T."/>
            <person name="Xiao Y."/>
            <person name="Gibbons J.G."/>
            <person name="Terashima K."/>
            <person name="Grigoriev I.V."/>
            <person name="Hibbett D."/>
        </authorList>
    </citation>
    <scope>NUCLEOTIDE SEQUENCE</scope>
    <source>
        <strain evidence="1">Sp2 HRB7682 ss15</strain>
    </source>
</reference>
<proteinExistence type="predicted"/>
<organism evidence="1 2">
    <name type="scientific">Lentinula lateritia</name>
    <dbReference type="NCBI Taxonomy" id="40482"/>
    <lineage>
        <taxon>Eukaryota</taxon>
        <taxon>Fungi</taxon>
        <taxon>Dikarya</taxon>
        <taxon>Basidiomycota</taxon>
        <taxon>Agaricomycotina</taxon>
        <taxon>Agaricomycetes</taxon>
        <taxon>Agaricomycetidae</taxon>
        <taxon>Agaricales</taxon>
        <taxon>Marasmiineae</taxon>
        <taxon>Omphalotaceae</taxon>
        <taxon>Lentinula</taxon>
    </lineage>
</organism>
<evidence type="ECO:0000313" key="1">
    <source>
        <dbReference type="EMBL" id="KAJ4492988.1"/>
    </source>
</evidence>
<dbReference type="EMBL" id="JANVFS010000004">
    <property type="protein sequence ID" value="KAJ4492988.1"/>
    <property type="molecule type" value="Genomic_DNA"/>
</dbReference>
<name>A0A9W9AXZ9_9AGAR</name>
<dbReference type="Proteomes" id="UP001150238">
    <property type="component" value="Unassembled WGS sequence"/>
</dbReference>
<protein>
    <submittedName>
        <fullName evidence="1">Uncharacterized protein</fullName>
    </submittedName>
</protein>
<reference evidence="1" key="1">
    <citation type="submission" date="2022-08" db="EMBL/GenBank/DDBJ databases">
        <authorList>
            <consortium name="DOE Joint Genome Institute"/>
            <person name="Min B."/>
            <person name="Riley R."/>
            <person name="Sierra-Patev S."/>
            <person name="Naranjo-Ortiz M."/>
            <person name="Looney B."/>
            <person name="Konkel Z."/>
            <person name="Slot J.C."/>
            <person name="Sakamoto Y."/>
            <person name="Steenwyk J.L."/>
            <person name="Rokas A."/>
            <person name="Carro J."/>
            <person name="Camarero S."/>
            <person name="Ferreira P."/>
            <person name="Molpeceres G."/>
            <person name="Ruiz-Duenas F.J."/>
            <person name="Serrano A."/>
            <person name="Henrissat B."/>
            <person name="Drula E."/>
            <person name="Hughes K.W."/>
            <person name="Mata J.L."/>
            <person name="Ishikawa N.K."/>
            <person name="Vargas-Isla R."/>
            <person name="Ushijima S."/>
            <person name="Smith C.A."/>
            <person name="Ahrendt S."/>
            <person name="Andreopoulos W."/>
            <person name="He G."/>
            <person name="Labutti K."/>
            <person name="Lipzen A."/>
            <person name="Ng V."/>
            <person name="Sandor L."/>
            <person name="Barry K."/>
            <person name="Martinez A.T."/>
            <person name="Xiao Y."/>
            <person name="Gibbons J.G."/>
            <person name="Terashima K."/>
            <person name="Hibbett D.S."/>
            <person name="Grigoriev I.V."/>
        </authorList>
    </citation>
    <scope>NUCLEOTIDE SEQUENCE</scope>
    <source>
        <strain evidence="1">Sp2 HRB7682 ss15</strain>
    </source>
</reference>
<sequence length="135" mass="15455">MYDPEHPNLQRRDPRWKIEHKPMRYKSVSSSSLGEVLIPGGFSSIHFLCFREMTTTSPPLINEFLSGSANLLRSGRAGQGSTLEADTVRTVAKNVMLKRDVMNVRPWAKRKARFLDILELIRLSKSFMKKDLIAH</sequence>
<comment type="caution">
    <text evidence="1">The sequence shown here is derived from an EMBL/GenBank/DDBJ whole genome shotgun (WGS) entry which is preliminary data.</text>
</comment>
<gene>
    <name evidence="1" type="ORF">C8J55DRAFT_501882</name>
</gene>